<dbReference type="CTD" id="20205369"/>
<dbReference type="PROSITE" id="PS50948">
    <property type="entry name" value="PAN"/>
    <property type="match status" value="1"/>
</dbReference>
<organism evidence="3 4">
    <name type="scientific">Helobdella robusta</name>
    <name type="common">Californian leech</name>
    <dbReference type="NCBI Taxonomy" id="6412"/>
    <lineage>
        <taxon>Eukaryota</taxon>
        <taxon>Metazoa</taxon>
        <taxon>Spiralia</taxon>
        <taxon>Lophotrochozoa</taxon>
        <taxon>Annelida</taxon>
        <taxon>Clitellata</taxon>
        <taxon>Hirudinea</taxon>
        <taxon>Rhynchobdellida</taxon>
        <taxon>Glossiphoniidae</taxon>
        <taxon>Helobdella</taxon>
    </lineage>
</organism>
<keyword evidence="4" id="KW-1185">Reference proteome</keyword>
<name>T1F970_HELRO</name>
<reference evidence="3" key="3">
    <citation type="submission" date="2015-06" db="UniProtKB">
        <authorList>
            <consortium name="EnsemblMetazoa"/>
        </authorList>
    </citation>
    <scope>IDENTIFICATION</scope>
</reference>
<dbReference type="InterPro" id="IPR051941">
    <property type="entry name" value="BG_Antigen-Binding_Lectin"/>
</dbReference>
<dbReference type="SUPFAM" id="SSF57414">
    <property type="entry name" value="Hairpin loop containing domain-like"/>
    <property type="match status" value="2"/>
</dbReference>
<dbReference type="InParanoid" id="T1F970"/>
<dbReference type="SMART" id="SM00473">
    <property type="entry name" value="PAN_AP"/>
    <property type="match status" value="2"/>
</dbReference>
<feature type="domain" description="Apple" evidence="1">
    <location>
        <begin position="735"/>
        <end position="823"/>
    </location>
</feature>
<dbReference type="InterPro" id="IPR003609">
    <property type="entry name" value="Pan_app"/>
</dbReference>
<accession>T1F970</accession>
<dbReference type="Gene3D" id="2.60.120.260">
    <property type="entry name" value="Galactose-binding domain-like"/>
    <property type="match status" value="4"/>
</dbReference>
<dbReference type="KEGG" id="hro:HELRODRAFT_175359"/>
<gene>
    <name evidence="3" type="primary">20205369</name>
    <name evidence="2" type="ORF">HELRODRAFT_175359</name>
</gene>
<evidence type="ECO:0000313" key="3">
    <source>
        <dbReference type="EnsemblMetazoa" id="HelroP175359"/>
    </source>
</evidence>
<reference evidence="4" key="1">
    <citation type="submission" date="2012-12" db="EMBL/GenBank/DDBJ databases">
        <authorList>
            <person name="Hellsten U."/>
            <person name="Grimwood J."/>
            <person name="Chapman J.A."/>
            <person name="Shapiro H."/>
            <person name="Aerts A."/>
            <person name="Otillar R.P."/>
            <person name="Terry A.Y."/>
            <person name="Boore J.L."/>
            <person name="Simakov O."/>
            <person name="Marletaz F."/>
            <person name="Cho S.-J."/>
            <person name="Edsinger-Gonzales E."/>
            <person name="Havlak P."/>
            <person name="Kuo D.-H."/>
            <person name="Larsson T."/>
            <person name="Lv J."/>
            <person name="Arendt D."/>
            <person name="Savage R."/>
            <person name="Osoegawa K."/>
            <person name="de Jong P."/>
            <person name="Lindberg D.R."/>
            <person name="Seaver E.C."/>
            <person name="Weisblat D.A."/>
            <person name="Putnam N.H."/>
            <person name="Grigoriev I.V."/>
            <person name="Rokhsar D.S."/>
        </authorList>
    </citation>
    <scope>NUCLEOTIDE SEQUENCE</scope>
</reference>
<sequence>MLTNIALGAYTYNSSAYYISYYVVLTSYWAVDGKTGLNDSSVSCSVTVPGFEPHWIGVDMGSLFSIVYVILYAGTNETFATTKNDLNFFIVGVSNRSLDVHPPVRGTYDLCAQYPGVVASKQVVQLNCSSTTPPARYVILQQPSNSTGYMSVCEFEVYGTPYGKFKTNLLLKSLAEHSSSFFSYSCGSLTASLVVDGFHDTCLSRCHCGHTNDALGGPNWFMFDMTARHFIDYIALTTRGWEGPPANNNQLALRTENLTIGLTDAGPPPAKNNYPVCGRWPGPIRHGGRVEMKCNANLPKHRYLIAQGSATASDGHFTLCELEAYEPADENLFVWKRQSNKTLVDFQFKQLYVRSALDCMHKCKQLGGCDSINFHPASKMCQFNSHLKLKAIVLSGDTMFRFLCMIFLEISAGQGTLTNIALGTYTRNSSAFVAAEVLTSYFAVDGRSGLNDSSVLCSVTVPGFKPHWIGIDLASLFSIIYVVLYAGANVAEVKTWNYLNFFIVGVSNRSLDVHPPVGGTYELCAQYPGVVAPKQVVQLNCSSTTPPARYVILQQPSNSTGYMSVCEFEVYGIPFGDRRVNLLLKKPANQSSAISDTICGLYIAAKVVDGFHDTNPIHCHCGHTLEGVGQPNWYVFDMGGKYHIDYIALTARRWDGNGYDDLISHRLDNFIIGLNNVDSSTSAPLRNKYPMCATWPGYVKHGIKVELKCNANLPKYRYLIAQGSATASDGFFAICELEAYEPVDENSFRWKRKSNMALAGFQFKQLNVRSALDCMHKCKQLGGCDSINFHPASKLCQFNSHVNGYYTTTLTSDTNWTFYTVNYS</sequence>
<protein>
    <recommendedName>
        <fullName evidence="1">Apple domain-containing protein</fullName>
    </recommendedName>
</protein>
<evidence type="ECO:0000259" key="1">
    <source>
        <dbReference type="PROSITE" id="PS50948"/>
    </source>
</evidence>
<dbReference type="GeneID" id="20205369"/>
<evidence type="ECO:0000313" key="4">
    <source>
        <dbReference type="Proteomes" id="UP000015101"/>
    </source>
</evidence>
<dbReference type="PANTHER" id="PTHR45713">
    <property type="entry name" value="FTP DOMAIN-CONTAINING PROTEIN"/>
    <property type="match status" value="1"/>
</dbReference>
<dbReference type="HOGENOM" id="CLU_343644_0_0_1"/>
<dbReference type="PANTHER" id="PTHR45713:SF6">
    <property type="entry name" value="F5_8 TYPE C DOMAIN-CONTAINING PROTEIN"/>
    <property type="match status" value="1"/>
</dbReference>
<proteinExistence type="predicted"/>
<reference evidence="2 4" key="2">
    <citation type="journal article" date="2013" name="Nature">
        <title>Insights into bilaterian evolution from three spiralian genomes.</title>
        <authorList>
            <person name="Simakov O."/>
            <person name="Marletaz F."/>
            <person name="Cho S.J."/>
            <person name="Edsinger-Gonzales E."/>
            <person name="Havlak P."/>
            <person name="Hellsten U."/>
            <person name="Kuo D.H."/>
            <person name="Larsson T."/>
            <person name="Lv J."/>
            <person name="Arendt D."/>
            <person name="Savage R."/>
            <person name="Osoegawa K."/>
            <person name="de Jong P."/>
            <person name="Grimwood J."/>
            <person name="Chapman J.A."/>
            <person name="Shapiro H."/>
            <person name="Aerts A."/>
            <person name="Otillar R.P."/>
            <person name="Terry A.Y."/>
            <person name="Boore J.L."/>
            <person name="Grigoriev I.V."/>
            <person name="Lindberg D.R."/>
            <person name="Seaver E.C."/>
            <person name="Weisblat D.A."/>
            <person name="Putnam N.H."/>
            <person name="Rokhsar D.S."/>
        </authorList>
    </citation>
    <scope>NUCLEOTIDE SEQUENCE</scope>
</reference>
<dbReference type="EMBL" id="KB096864">
    <property type="protein sequence ID" value="ESO00864.1"/>
    <property type="molecule type" value="Genomic_DNA"/>
</dbReference>
<dbReference type="Gene3D" id="3.50.4.10">
    <property type="entry name" value="Hepatocyte Growth Factor"/>
    <property type="match status" value="1"/>
</dbReference>
<dbReference type="AlphaFoldDB" id="T1F970"/>
<dbReference type="RefSeq" id="XP_009021035.1">
    <property type="nucleotide sequence ID" value="XM_009022787.1"/>
</dbReference>
<dbReference type="InterPro" id="IPR008979">
    <property type="entry name" value="Galactose-bd-like_sf"/>
</dbReference>
<dbReference type="SUPFAM" id="SSF49785">
    <property type="entry name" value="Galactose-binding domain-like"/>
    <property type="match status" value="4"/>
</dbReference>
<dbReference type="EnsemblMetazoa" id="HelroT175359">
    <property type="protein sequence ID" value="HelroP175359"/>
    <property type="gene ID" value="HelroG175359"/>
</dbReference>
<dbReference type="EMBL" id="AMQM01005231">
    <property type="status" value="NOT_ANNOTATED_CDS"/>
    <property type="molecule type" value="Genomic_DNA"/>
</dbReference>
<dbReference type="Proteomes" id="UP000015101">
    <property type="component" value="Unassembled WGS sequence"/>
</dbReference>
<evidence type="ECO:0000313" key="2">
    <source>
        <dbReference type="EMBL" id="ESO00864.1"/>
    </source>
</evidence>
<dbReference type="Pfam" id="PF00024">
    <property type="entry name" value="PAN_1"/>
    <property type="match status" value="2"/>
</dbReference>